<dbReference type="GO" id="GO:0008270">
    <property type="term" value="F:zinc ion binding"/>
    <property type="evidence" value="ECO:0007669"/>
    <property type="project" value="UniProtKB-KW"/>
</dbReference>
<dbReference type="InterPro" id="IPR044066">
    <property type="entry name" value="TRIAD_supradom"/>
</dbReference>
<keyword evidence="5" id="KW-0833">Ubl conjugation pathway</keyword>
<dbReference type="PROSITE" id="PS51873">
    <property type="entry name" value="TRIAD"/>
    <property type="match status" value="1"/>
</dbReference>
<proteinExistence type="predicted"/>
<evidence type="ECO:0000259" key="8">
    <source>
        <dbReference type="PROSITE" id="PS51873"/>
    </source>
</evidence>
<feature type="region of interest" description="Disordered" evidence="7">
    <location>
        <begin position="246"/>
        <end position="268"/>
    </location>
</feature>
<dbReference type="SUPFAM" id="SSF57850">
    <property type="entry name" value="RING/U-box"/>
    <property type="match status" value="2"/>
</dbReference>
<reference evidence="9" key="2">
    <citation type="submission" date="2025-09" db="UniProtKB">
        <authorList>
            <consortium name="Ensembl"/>
        </authorList>
    </citation>
    <scope>IDENTIFICATION</scope>
</reference>
<feature type="domain" description="RING-type" evidence="8">
    <location>
        <begin position="1"/>
        <end position="256"/>
    </location>
</feature>
<keyword evidence="1" id="KW-0808">Transferase</keyword>
<sequence length="268" mass="29831">MALHVSFPCQHLTPCSYVLDCLIGLFAQSTPGVLSGVIDLGLYCSGTQGLLLCSHDEPLCCPSGQLCPGSTTFECGVCKAVWPFKEVCKMALLTDEENKYFEDALFRNVDNQNLKTKNCPGCKCRVMRADPHNLRVQCPQCKAEKGKMYEFCWQCLKEWKGAVNSDRCVNEGCENPDLITLKTCPEIEFKDVKDVTGCPSIRACPTCGKLLMHNSEKCKNVTCPDCKVEFCFVCLKLTRECSEETHSYYSPCSSGVAPRQTSIPVRRK</sequence>
<evidence type="ECO:0000313" key="9">
    <source>
        <dbReference type="Ensembl" id="ENSNMLP00000039775.1"/>
    </source>
</evidence>
<name>A0A8C6UT90_9GOBI</name>
<keyword evidence="10" id="KW-1185">Reference proteome</keyword>
<keyword evidence="3" id="KW-0677">Repeat</keyword>
<organism evidence="9 10">
    <name type="scientific">Neogobius melanostomus</name>
    <name type="common">round goby</name>
    <dbReference type="NCBI Taxonomy" id="47308"/>
    <lineage>
        <taxon>Eukaryota</taxon>
        <taxon>Metazoa</taxon>
        <taxon>Chordata</taxon>
        <taxon>Craniata</taxon>
        <taxon>Vertebrata</taxon>
        <taxon>Euteleostomi</taxon>
        <taxon>Actinopterygii</taxon>
        <taxon>Neopterygii</taxon>
        <taxon>Teleostei</taxon>
        <taxon>Neoteleostei</taxon>
        <taxon>Acanthomorphata</taxon>
        <taxon>Gobiaria</taxon>
        <taxon>Gobiiformes</taxon>
        <taxon>Gobioidei</taxon>
        <taxon>Gobiidae</taxon>
        <taxon>Benthophilinae</taxon>
        <taxon>Neogobiini</taxon>
        <taxon>Neogobius</taxon>
    </lineage>
</organism>
<dbReference type="GO" id="GO:0016740">
    <property type="term" value="F:transferase activity"/>
    <property type="evidence" value="ECO:0007669"/>
    <property type="project" value="UniProtKB-KW"/>
</dbReference>
<keyword evidence="4" id="KW-0863">Zinc-finger</keyword>
<evidence type="ECO:0000256" key="5">
    <source>
        <dbReference type="ARBA" id="ARBA00022786"/>
    </source>
</evidence>
<dbReference type="SMART" id="SM00647">
    <property type="entry name" value="IBR"/>
    <property type="match status" value="2"/>
</dbReference>
<evidence type="ECO:0000256" key="6">
    <source>
        <dbReference type="ARBA" id="ARBA00022833"/>
    </source>
</evidence>
<keyword evidence="2" id="KW-0479">Metal-binding</keyword>
<dbReference type="Ensembl" id="ENSNMLT00000044260.1">
    <property type="protein sequence ID" value="ENSNMLP00000039775.1"/>
    <property type="gene ID" value="ENSNMLG00000024505.1"/>
</dbReference>
<feature type="compositionally biased region" description="Polar residues" evidence="7">
    <location>
        <begin position="247"/>
        <end position="268"/>
    </location>
</feature>
<evidence type="ECO:0000256" key="3">
    <source>
        <dbReference type="ARBA" id="ARBA00022737"/>
    </source>
</evidence>
<accession>A0A8C6UT90</accession>
<protein>
    <recommendedName>
        <fullName evidence="8">RING-type domain-containing protein</fullName>
    </recommendedName>
</protein>
<evidence type="ECO:0000256" key="2">
    <source>
        <dbReference type="ARBA" id="ARBA00022723"/>
    </source>
</evidence>
<keyword evidence="6" id="KW-0862">Zinc</keyword>
<dbReference type="InterPro" id="IPR002867">
    <property type="entry name" value="IBR_dom"/>
</dbReference>
<dbReference type="Proteomes" id="UP000694523">
    <property type="component" value="Unplaced"/>
</dbReference>
<dbReference type="AlphaFoldDB" id="A0A8C6UT90"/>
<evidence type="ECO:0000256" key="7">
    <source>
        <dbReference type="SAM" id="MobiDB-lite"/>
    </source>
</evidence>
<dbReference type="Gene3D" id="1.20.120.1750">
    <property type="match status" value="1"/>
</dbReference>
<evidence type="ECO:0000256" key="4">
    <source>
        <dbReference type="ARBA" id="ARBA00022771"/>
    </source>
</evidence>
<reference evidence="9" key="1">
    <citation type="submission" date="2025-08" db="UniProtKB">
        <authorList>
            <consortium name="Ensembl"/>
        </authorList>
    </citation>
    <scope>IDENTIFICATION</scope>
</reference>
<evidence type="ECO:0000256" key="1">
    <source>
        <dbReference type="ARBA" id="ARBA00022679"/>
    </source>
</evidence>
<evidence type="ECO:0000313" key="10">
    <source>
        <dbReference type="Proteomes" id="UP000694523"/>
    </source>
</evidence>